<dbReference type="STRING" id="1392247.A0A3N4KNJ2"/>
<evidence type="ECO:0000259" key="3">
    <source>
        <dbReference type="PROSITE" id="PS50822"/>
    </source>
</evidence>
<keyword evidence="5" id="KW-1185">Reference proteome</keyword>
<feature type="domain" description="PAZ" evidence="2">
    <location>
        <begin position="174"/>
        <end position="292"/>
    </location>
</feature>
<dbReference type="Gene3D" id="3.40.50.2300">
    <property type="match status" value="1"/>
</dbReference>
<dbReference type="Proteomes" id="UP000277580">
    <property type="component" value="Unassembled WGS sequence"/>
</dbReference>
<dbReference type="InterPro" id="IPR045246">
    <property type="entry name" value="Piwi_ago-like"/>
</dbReference>
<dbReference type="InterPro" id="IPR003165">
    <property type="entry name" value="Piwi"/>
</dbReference>
<evidence type="ECO:0000259" key="2">
    <source>
        <dbReference type="PROSITE" id="PS50821"/>
    </source>
</evidence>
<dbReference type="Pfam" id="PF16486">
    <property type="entry name" value="ArgoN"/>
    <property type="match status" value="1"/>
</dbReference>
<dbReference type="EMBL" id="ML119130">
    <property type="protein sequence ID" value="RPB12184.1"/>
    <property type="molecule type" value="Genomic_DNA"/>
</dbReference>
<dbReference type="InterPro" id="IPR003100">
    <property type="entry name" value="PAZ_dom"/>
</dbReference>
<organism evidence="4 5">
    <name type="scientific">Morchella conica CCBAS932</name>
    <dbReference type="NCBI Taxonomy" id="1392247"/>
    <lineage>
        <taxon>Eukaryota</taxon>
        <taxon>Fungi</taxon>
        <taxon>Dikarya</taxon>
        <taxon>Ascomycota</taxon>
        <taxon>Pezizomycotina</taxon>
        <taxon>Pezizomycetes</taxon>
        <taxon>Pezizales</taxon>
        <taxon>Morchellaceae</taxon>
        <taxon>Morchella</taxon>
    </lineage>
</organism>
<accession>A0A3N4KNJ2</accession>
<dbReference type="PROSITE" id="PS50821">
    <property type="entry name" value="PAZ"/>
    <property type="match status" value="1"/>
</dbReference>
<dbReference type="SMART" id="SM00950">
    <property type="entry name" value="Piwi"/>
    <property type="match status" value="1"/>
</dbReference>
<dbReference type="SMART" id="SM01163">
    <property type="entry name" value="DUF1785"/>
    <property type="match status" value="1"/>
</dbReference>
<dbReference type="GO" id="GO:0003723">
    <property type="term" value="F:RNA binding"/>
    <property type="evidence" value="ECO:0007669"/>
    <property type="project" value="InterPro"/>
</dbReference>
<dbReference type="Gene3D" id="2.170.260.10">
    <property type="entry name" value="paz domain"/>
    <property type="match status" value="1"/>
</dbReference>
<dbReference type="InParanoid" id="A0A3N4KNJ2"/>
<dbReference type="InterPro" id="IPR036085">
    <property type="entry name" value="PAZ_dom_sf"/>
</dbReference>
<dbReference type="InterPro" id="IPR014811">
    <property type="entry name" value="ArgoL1"/>
</dbReference>
<dbReference type="CDD" id="cd02846">
    <property type="entry name" value="PAZ_argonaute_like"/>
    <property type="match status" value="1"/>
</dbReference>
<sequence>MQPEIKIKRMKKRVFKILEMTAFQSQQNIIATDYSKTIITPSRLKIENDRLQIEITYYDEGQTITEKSKKYMVTIQLVQLIDPGEFQKYVDGNNRDYDPGSAIQALNIILSKAPTNDPAIIPNGRSKFFVNSDPRPLGKGLVALRGYYSSIRPSISRILCNVNVCMTAFYRETDVATLIYEFTGASPGATIPPNIYGRLGGFLKRLRISTSHIKGPNGKPKVQAKAIIGIGHGRAAKDIKFMCEEFAKEVSIPEYFKRKYNITLRHPNLPCVDVGTRDMPIMLPPEIATVLPGQAYGNKLMDEQTAHMITYACRNPKENAGFIVGEGLTSLGLNPPTPHLGPFNIQVSTEMITVPARILTPPTIKYANSTMAVIGASWNLRNVKFAQGASTENFGVIVLEETGGRAQLDWSGVAANFRDMCNKSGMRVGATSPQLMRAVSIPYPNERSTASLEKAISPAFAHMQAKKPKIILVFLPTTDKAVYSMVKYLGDVKYGISTVCAQSSKISKMSPQYMANVALKFNLKLMGRNHGLPPADLGMLAEGTTMIVGCDVTHPSPGSLRGTPSIAGVVASVDAHFAQWPASLRLQESRKEMISGLKEMMIERLQRWNSVNGKFPQRIIVYRDGVSEGQFQTVIKEELPLIRAACQQCGDSKYRPKISIIIVGKRHHTRFYPTDKDKADRLGNPAPGTVVDRGVTAVYDFDFYLQAHSGLQGTTRPAHYYVIHDKNDFKSNQLQTLTHNLCYLFGRATKSVSICPPAYYADLVCERGRCYIYGLLNAPDTASLHSSNSEEEAAANFKKAVGLWGDGPHPNLLNTMYYL</sequence>
<evidence type="ECO:0000313" key="4">
    <source>
        <dbReference type="EMBL" id="RPB12184.1"/>
    </source>
</evidence>
<dbReference type="Pfam" id="PF08699">
    <property type="entry name" value="ArgoL1"/>
    <property type="match status" value="1"/>
</dbReference>
<dbReference type="Pfam" id="PF02171">
    <property type="entry name" value="Piwi"/>
    <property type="match status" value="1"/>
</dbReference>
<dbReference type="InterPro" id="IPR032472">
    <property type="entry name" value="ArgoL2"/>
</dbReference>
<dbReference type="CDD" id="cd04657">
    <property type="entry name" value="Piwi_ago-like"/>
    <property type="match status" value="1"/>
</dbReference>
<evidence type="ECO:0000313" key="5">
    <source>
        <dbReference type="Proteomes" id="UP000277580"/>
    </source>
</evidence>
<dbReference type="OrthoDB" id="10252740at2759"/>
<dbReference type="PROSITE" id="PS50822">
    <property type="entry name" value="PIWI"/>
    <property type="match status" value="1"/>
</dbReference>
<dbReference type="InterPro" id="IPR012337">
    <property type="entry name" value="RNaseH-like_sf"/>
</dbReference>
<reference evidence="4 5" key="1">
    <citation type="journal article" date="2018" name="Nat. Ecol. Evol.">
        <title>Pezizomycetes genomes reveal the molecular basis of ectomycorrhizal truffle lifestyle.</title>
        <authorList>
            <person name="Murat C."/>
            <person name="Payen T."/>
            <person name="Noel B."/>
            <person name="Kuo A."/>
            <person name="Morin E."/>
            <person name="Chen J."/>
            <person name="Kohler A."/>
            <person name="Krizsan K."/>
            <person name="Balestrini R."/>
            <person name="Da Silva C."/>
            <person name="Montanini B."/>
            <person name="Hainaut M."/>
            <person name="Levati E."/>
            <person name="Barry K.W."/>
            <person name="Belfiori B."/>
            <person name="Cichocki N."/>
            <person name="Clum A."/>
            <person name="Dockter R.B."/>
            <person name="Fauchery L."/>
            <person name="Guy J."/>
            <person name="Iotti M."/>
            <person name="Le Tacon F."/>
            <person name="Lindquist E.A."/>
            <person name="Lipzen A."/>
            <person name="Malagnac F."/>
            <person name="Mello A."/>
            <person name="Molinier V."/>
            <person name="Miyauchi S."/>
            <person name="Poulain J."/>
            <person name="Riccioni C."/>
            <person name="Rubini A."/>
            <person name="Sitrit Y."/>
            <person name="Splivallo R."/>
            <person name="Traeger S."/>
            <person name="Wang M."/>
            <person name="Zifcakova L."/>
            <person name="Wipf D."/>
            <person name="Zambonelli A."/>
            <person name="Paolocci F."/>
            <person name="Nowrousian M."/>
            <person name="Ottonello S."/>
            <person name="Baldrian P."/>
            <person name="Spatafora J.W."/>
            <person name="Henrissat B."/>
            <person name="Nagy L.G."/>
            <person name="Aury J.M."/>
            <person name="Wincker P."/>
            <person name="Grigoriev I.V."/>
            <person name="Bonfante P."/>
            <person name="Martin F.M."/>
        </authorList>
    </citation>
    <scope>NUCLEOTIDE SEQUENCE [LARGE SCALE GENOMIC DNA]</scope>
    <source>
        <strain evidence="4 5">CCBAS932</strain>
    </source>
</reference>
<dbReference type="SMART" id="SM00949">
    <property type="entry name" value="PAZ"/>
    <property type="match status" value="1"/>
</dbReference>
<evidence type="ECO:0000256" key="1">
    <source>
        <dbReference type="RuleBase" id="RU361178"/>
    </source>
</evidence>
<protein>
    <submittedName>
        <fullName evidence="4">Piwi-domain-containing protein</fullName>
    </submittedName>
</protein>
<dbReference type="PANTHER" id="PTHR22891">
    <property type="entry name" value="EUKARYOTIC TRANSLATION INITIATION FACTOR 2C"/>
    <property type="match status" value="1"/>
</dbReference>
<comment type="similarity">
    <text evidence="1">Belongs to the argonaute family.</text>
</comment>
<dbReference type="InterPro" id="IPR032474">
    <property type="entry name" value="Argonaute_N"/>
</dbReference>
<dbReference type="Pfam" id="PF16488">
    <property type="entry name" value="ArgoL2"/>
    <property type="match status" value="1"/>
</dbReference>
<feature type="domain" description="Piwi" evidence="3">
    <location>
        <begin position="470"/>
        <end position="764"/>
    </location>
</feature>
<dbReference type="SUPFAM" id="SSF101690">
    <property type="entry name" value="PAZ domain"/>
    <property type="match status" value="1"/>
</dbReference>
<dbReference type="SUPFAM" id="SSF53098">
    <property type="entry name" value="Ribonuclease H-like"/>
    <property type="match status" value="1"/>
</dbReference>
<dbReference type="AlphaFoldDB" id="A0A3N4KNJ2"/>
<proteinExistence type="inferred from homology"/>
<dbReference type="Gene3D" id="3.30.420.10">
    <property type="entry name" value="Ribonuclease H-like superfamily/Ribonuclease H"/>
    <property type="match status" value="1"/>
</dbReference>
<dbReference type="Pfam" id="PF02170">
    <property type="entry name" value="PAZ"/>
    <property type="match status" value="1"/>
</dbReference>
<gene>
    <name evidence="4" type="ORF">P167DRAFT_558892</name>
</gene>
<name>A0A3N4KNJ2_9PEZI</name>
<dbReference type="InterPro" id="IPR036397">
    <property type="entry name" value="RNaseH_sf"/>
</dbReference>